<keyword evidence="5" id="KW-0802">TPR repeat</keyword>
<gene>
    <name evidence="7" type="ORF">HMPREF9555_01662</name>
</gene>
<accession>E7N3S2</accession>
<evidence type="ECO:0000313" key="7">
    <source>
        <dbReference type="EMBL" id="EFW29257.1"/>
    </source>
</evidence>
<dbReference type="EMBL" id="AECV01000035">
    <property type="protein sequence ID" value="EFW29257.1"/>
    <property type="molecule type" value="Genomic_DNA"/>
</dbReference>
<evidence type="ECO:0000256" key="1">
    <source>
        <dbReference type="ARBA" id="ARBA00004922"/>
    </source>
</evidence>
<protein>
    <recommendedName>
        <fullName evidence="6">O-GlcNAc transferase C-terminal domain-containing protein</fullName>
    </recommendedName>
</protein>
<keyword evidence="4" id="KW-0677">Repeat</keyword>
<evidence type="ECO:0000259" key="6">
    <source>
        <dbReference type="Pfam" id="PF13844"/>
    </source>
</evidence>
<evidence type="ECO:0000256" key="5">
    <source>
        <dbReference type="ARBA" id="ARBA00022803"/>
    </source>
</evidence>
<sequence length="565" mass="61852">MKERMPTDIERLRTRIYDALDRGDMVSAKADIELLRREKPGEAAGLLTALAIECGTAEDALAAWENCARHRSDDPYTIFLRARIHLMQGERSTALLLLSPLMGRAMPAPVAEKVFNLAGRCARFLGHAEDAVTFYAHARDAAPERALRLLNASNALFNRHYLPQTPREERAAAEEYGALLGDIVPFSHASGGARGRLRIGYLSPDVREHVVLSFSYALFTALDTTRFEVYVYAMNREDAFTDGVRRRVTCFRNLMGCTAQEAAHRIYEDQIDILVDLAGHTAGGTLPVLAYRPAPVQMSGIGYFSSTGLKTVDYFLADPVLAAGRAQEGFVERLLVLPRTHFCWQPLRPAPPAAHLPAAGRPIVFGSLNNFTKINDRVLQVWAEILRRVPTARLLLKTEIFSVSDGAAEARRRIAAAGIPPERVETEGASADYLAAYGRIDIALDTFPYPGGGTTCDALYMGVPVVTRAGETLGSRFGASLLRNIGADALIAYTEEEYIERAVFLAQDFDTLDALHAGLRRMTAVSPVMDAPAYGTVVGAAYEAVWAEYTARECGRGKGARGGRR</sequence>
<keyword evidence="2" id="KW-0328">Glycosyltransferase</keyword>
<keyword evidence="8" id="KW-1185">Reference proteome</keyword>
<dbReference type="HOGENOM" id="CLU_001721_4_1_9"/>
<dbReference type="InterPro" id="IPR029489">
    <property type="entry name" value="OGT/SEC/SPY_C"/>
</dbReference>
<dbReference type="SUPFAM" id="SSF48452">
    <property type="entry name" value="TPR-like"/>
    <property type="match status" value="1"/>
</dbReference>
<evidence type="ECO:0000256" key="2">
    <source>
        <dbReference type="ARBA" id="ARBA00022676"/>
    </source>
</evidence>
<dbReference type="STRING" id="749551.HMPREF9555_01662"/>
<dbReference type="InterPro" id="IPR051939">
    <property type="entry name" value="Glycosyltr_41/O-GlcNAc_trsf"/>
</dbReference>
<dbReference type="Proteomes" id="UP000004633">
    <property type="component" value="Unassembled WGS sequence"/>
</dbReference>
<organism evidence="7 8">
    <name type="scientific">Selenomonas artemidis F0399</name>
    <dbReference type="NCBI Taxonomy" id="749551"/>
    <lineage>
        <taxon>Bacteria</taxon>
        <taxon>Bacillati</taxon>
        <taxon>Bacillota</taxon>
        <taxon>Negativicutes</taxon>
        <taxon>Selenomonadales</taxon>
        <taxon>Selenomonadaceae</taxon>
        <taxon>Selenomonas</taxon>
    </lineage>
</organism>
<reference evidence="7 8" key="1">
    <citation type="submission" date="2010-08" db="EMBL/GenBank/DDBJ databases">
        <authorList>
            <person name="Weinstock G."/>
            <person name="Sodergren E."/>
            <person name="Clifton S."/>
            <person name="Fulton L."/>
            <person name="Fulton B."/>
            <person name="Courtney L."/>
            <person name="Fronick C."/>
            <person name="Harrison M."/>
            <person name="Strong C."/>
            <person name="Farmer C."/>
            <person name="Delahaunty K."/>
            <person name="Markovic C."/>
            <person name="Hall O."/>
            <person name="Minx P."/>
            <person name="Tomlinson C."/>
            <person name="Mitreva M."/>
            <person name="Hou S."/>
            <person name="Chen J."/>
            <person name="Wollam A."/>
            <person name="Pepin K.H."/>
            <person name="Johnson M."/>
            <person name="Bhonagiri V."/>
            <person name="Zhang X."/>
            <person name="Suruliraj S."/>
            <person name="Warren W."/>
            <person name="Chinwalla A."/>
            <person name="Mardis E.R."/>
            <person name="Wilson R.K."/>
        </authorList>
    </citation>
    <scope>NUCLEOTIDE SEQUENCE [LARGE SCALE GENOMIC DNA]</scope>
    <source>
        <strain evidence="7 8">F0399</strain>
    </source>
</reference>
<name>E7N3S2_9FIRM</name>
<evidence type="ECO:0000256" key="3">
    <source>
        <dbReference type="ARBA" id="ARBA00022679"/>
    </source>
</evidence>
<feature type="domain" description="O-GlcNAc transferase C-terminal" evidence="6">
    <location>
        <begin position="362"/>
        <end position="535"/>
    </location>
</feature>
<dbReference type="Gene3D" id="3.40.50.2000">
    <property type="entry name" value="Glycogen Phosphorylase B"/>
    <property type="match status" value="1"/>
</dbReference>
<dbReference type="Pfam" id="PF13844">
    <property type="entry name" value="Glyco_transf_41"/>
    <property type="match status" value="2"/>
</dbReference>
<comment type="pathway">
    <text evidence="1">Protein modification; protein glycosylation.</text>
</comment>
<proteinExistence type="predicted"/>
<evidence type="ECO:0000256" key="4">
    <source>
        <dbReference type="ARBA" id="ARBA00022737"/>
    </source>
</evidence>
<dbReference type="Gene3D" id="1.25.40.10">
    <property type="entry name" value="Tetratricopeptide repeat domain"/>
    <property type="match status" value="1"/>
</dbReference>
<dbReference type="RefSeq" id="WP_009350309.1">
    <property type="nucleotide sequence ID" value="NZ_GL638147.1"/>
</dbReference>
<feature type="domain" description="O-GlcNAc transferase C-terminal" evidence="6">
    <location>
        <begin position="192"/>
        <end position="343"/>
    </location>
</feature>
<dbReference type="InterPro" id="IPR011990">
    <property type="entry name" value="TPR-like_helical_dom_sf"/>
</dbReference>
<comment type="caution">
    <text evidence="7">The sequence shown here is derived from an EMBL/GenBank/DDBJ whole genome shotgun (WGS) entry which is preliminary data.</text>
</comment>
<dbReference type="Gene3D" id="3.40.50.11380">
    <property type="match status" value="1"/>
</dbReference>
<dbReference type="GO" id="GO:0016757">
    <property type="term" value="F:glycosyltransferase activity"/>
    <property type="evidence" value="ECO:0007669"/>
    <property type="project" value="UniProtKB-KW"/>
</dbReference>
<dbReference type="SUPFAM" id="SSF53756">
    <property type="entry name" value="UDP-Glycosyltransferase/glycogen phosphorylase"/>
    <property type="match status" value="1"/>
</dbReference>
<dbReference type="PANTHER" id="PTHR44835">
    <property type="entry name" value="UDP-N-ACETYLGLUCOSAMINE--PEPTIDE N-ACETYLGLUCOSAMINYLTRANSFERASE SPINDLY-RELATED"/>
    <property type="match status" value="1"/>
</dbReference>
<keyword evidence="3" id="KW-0808">Transferase</keyword>
<evidence type="ECO:0000313" key="8">
    <source>
        <dbReference type="Proteomes" id="UP000004633"/>
    </source>
</evidence>
<dbReference type="AlphaFoldDB" id="E7N3S2"/>
<dbReference type="PANTHER" id="PTHR44835:SF1">
    <property type="entry name" value="PROTEIN O-GLCNAC TRANSFERASE"/>
    <property type="match status" value="1"/>
</dbReference>